<dbReference type="HOGENOM" id="CLU_368455_0_0_1"/>
<dbReference type="Pfam" id="PF01636">
    <property type="entry name" value="APH"/>
    <property type="match status" value="1"/>
</dbReference>
<dbReference type="InterPro" id="IPR002575">
    <property type="entry name" value="Aminoglycoside_PTrfase"/>
</dbReference>
<dbReference type="EMBL" id="KN833687">
    <property type="protein sequence ID" value="KIK30303.1"/>
    <property type="molecule type" value="Genomic_DNA"/>
</dbReference>
<dbReference type="SUPFAM" id="SSF52047">
    <property type="entry name" value="RNI-like"/>
    <property type="match status" value="1"/>
</dbReference>
<accession>A0A0D0ADX4</accession>
<dbReference type="Proteomes" id="UP000054018">
    <property type="component" value="Unassembled WGS sequence"/>
</dbReference>
<proteinExistence type="predicted"/>
<reference evidence="3" key="2">
    <citation type="submission" date="2015-01" db="EMBL/GenBank/DDBJ databases">
        <title>Evolutionary Origins and Diversification of the Mycorrhizal Mutualists.</title>
        <authorList>
            <consortium name="DOE Joint Genome Institute"/>
            <consortium name="Mycorrhizal Genomics Consortium"/>
            <person name="Kohler A."/>
            <person name="Kuo A."/>
            <person name="Nagy L.G."/>
            <person name="Floudas D."/>
            <person name="Copeland A."/>
            <person name="Barry K.W."/>
            <person name="Cichocki N."/>
            <person name="Veneault-Fourrey C."/>
            <person name="LaButti K."/>
            <person name="Lindquist E.A."/>
            <person name="Lipzen A."/>
            <person name="Lundell T."/>
            <person name="Morin E."/>
            <person name="Murat C."/>
            <person name="Riley R."/>
            <person name="Ohm R."/>
            <person name="Sun H."/>
            <person name="Tunlid A."/>
            <person name="Henrissat B."/>
            <person name="Grigoriev I.V."/>
            <person name="Hibbett D.S."/>
            <person name="Martin F."/>
        </authorList>
    </citation>
    <scope>NUCLEOTIDE SEQUENCE [LARGE SCALE GENOMIC DNA]</scope>
    <source>
        <strain evidence="3">441</strain>
    </source>
</reference>
<evidence type="ECO:0000313" key="3">
    <source>
        <dbReference type="Proteomes" id="UP000054018"/>
    </source>
</evidence>
<dbReference type="SUPFAM" id="SSF56112">
    <property type="entry name" value="Protein kinase-like (PK-like)"/>
    <property type="match status" value="1"/>
</dbReference>
<dbReference type="InterPro" id="IPR011009">
    <property type="entry name" value="Kinase-like_dom_sf"/>
</dbReference>
<protein>
    <recommendedName>
        <fullName evidence="1">Aminoglycoside phosphotransferase domain-containing protein</fullName>
    </recommendedName>
</protein>
<keyword evidence="3" id="KW-1185">Reference proteome</keyword>
<reference evidence="2 3" key="1">
    <citation type="submission" date="2014-04" db="EMBL/GenBank/DDBJ databases">
        <authorList>
            <consortium name="DOE Joint Genome Institute"/>
            <person name="Kuo A."/>
            <person name="Kohler A."/>
            <person name="Costa M.D."/>
            <person name="Nagy L.G."/>
            <person name="Floudas D."/>
            <person name="Copeland A."/>
            <person name="Barry K.W."/>
            <person name="Cichocki N."/>
            <person name="Veneault-Fourrey C."/>
            <person name="LaButti K."/>
            <person name="Lindquist E.A."/>
            <person name="Lipzen A."/>
            <person name="Lundell T."/>
            <person name="Morin E."/>
            <person name="Murat C."/>
            <person name="Sun H."/>
            <person name="Tunlid A."/>
            <person name="Henrissat B."/>
            <person name="Grigoriev I.V."/>
            <person name="Hibbett D.S."/>
            <person name="Martin F."/>
            <person name="Nordberg H.P."/>
            <person name="Cantor M.N."/>
            <person name="Hua S.X."/>
        </authorList>
    </citation>
    <scope>NUCLEOTIDE SEQUENCE [LARGE SCALE GENOMIC DNA]</scope>
    <source>
        <strain evidence="2 3">441</strain>
    </source>
</reference>
<evidence type="ECO:0000259" key="1">
    <source>
        <dbReference type="Pfam" id="PF01636"/>
    </source>
</evidence>
<evidence type="ECO:0000313" key="2">
    <source>
        <dbReference type="EMBL" id="KIK30303.1"/>
    </source>
</evidence>
<gene>
    <name evidence="2" type="ORF">PISMIDRAFT_21026</name>
</gene>
<dbReference type="OrthoDB" id="3353982at2759"/>
<organism evidence="2 3">
    <name type="scientific">Pisolithus microcarpus 441</name>
    <dbReference type="NCBI Taxonomy" id="765257"/>
    <lineage>
        <taxon>Eukaryota</taxon>
        <taxon>Fungi</taxon>
        <taxon>Dikarya</taxon>
        <taxon>Basidiomycota</taxon>
        <taxon>Agaricomycotina</taxon>
        <taxon>Agaricomycetes</taxon>
        <taxon>Agaricomycetidae</taxon>
        <taxon>Boletales</taxon>
        <taxon>Sclerodermatineae</taxon>
        <taxon>Pisolithaceae</taxon>
        <taxon>Pisolithus</taxon>
    </lineage>
</organism>
<dbReference type="Gene3D" id="3.90.1200.10">
    <property type="match status" value="1"/>
</dbReference>
<sequence length="756" mass="83954">MSNTPEALAAPDGVQAYLENTPFASHTVDLLSGGFSNFTYRIHLHAPIDGRSTFVLKYTPPYVAMGGHTRTPLSSERQASPMRVINVYDDELTKAEQKFEAEASRLSHQLSIRSGEITVEVPTLRLHDEEMHVMITDDAGIDTRTLKEVLINESLPTTLLEEMGVALGRFLGHLHGLHERRDVDLSLFAKNEVGKTISAWVTYGRIVSTLTGNDEIPALPNPPLEIPGEKLAAFSKLVETRSKEVRSSTAADAVTHGDFWPGNVVVRLRRGVDGKAEALQKLYVLDWEVAKTGLPGLDLGQFCAELYLISRFHPRREESATAVMTSFLSAYRRSTNKVDPALAGVTVGHIGSRCLLDRTLHQNIWRKYWKSREGACSIYRCNFDPSMAQHFSESTLKSTKKLADVNQHQGAYFDTALQALSRWPSHNLPTLSIVQDPLDPEIARAQRFAQPLVFFHLDVLTKLVCSPCFRSASNLRLRIPSRQVAPFLFNAPRAAPALNLLDLSTCHVRFADVEGLLARFSNLKHLILNGCFITQGHSLEGDWVAVGKMIALGTVKAAKNREKKLKAWLESNVARLPTNEDGVSEQPTGEQRMGRRIRPGRRGLATATISLRDFAPTEAVHVVQRNISVPRLRVLPASPVICSLSTSLDVHNRDEHTIRTEFQQGWEEGITQLNAIRSRLYQSWKNGVRVMYISDDQGMEDGFEGLRDVDSETLFHDVQCVVCPAPVLCLTGSNDTTKHADGCGHAVASRIWDDGI</sequence>
<dbReference type="AlphaFoldDB" id="A0A0D0ADX4"/>
<dbReference type="Gene3D" id="3.30.200.20">
    <property type="entry name" value="Phosphorylase Kinase, domain 1"/>
    <property type="match status" value="1"/>
</dbReference>
<name>A0A0D0ADX4_9AGAM</name>
<feature type="domain" description="Aminoglycoside phosphotransferase" evidence="1">
    <location>
        <begin position="31"/>
        <end position="304"/>
    </location>
</feature>